<dbReference type="InterPro" id="IPR036514">
    <property type="entry name" value="SGNH_hydro_sf"/>
</dbReference>
<keyword evidence="1" id="KW-1133">Transmembrane helix</keyword>
<keyword evidence="1" id="KW-0472">Membrane</keyword>
<dbReference type="OrthoDB" id="5278722at2759"/>
<keyword evidence="1" id="KW-0812">Transmembrane</keyword>
<protein>
    <submittedName>
        <fullName evidence="2">Uncharacterized protein</fullName>
    </submittedName>
</protein>
<organism evidence="2 3">
    <name type="scientific">Glonium stellatum</name>
    <dbReference type="NCBI Taxonomy" id="574774"/>
    <lineage>
        <taxon>Eukaryota</taxon>
        <taxon>Fungi</taxon>
        <taxon>Dikarya</taxon>
        <taxon>Ascomycota</taxon>
        <taxon>Pezizomycotina</taxon>
        <taxon>Dothideomycetes</taxon>
        <taxon>Pleosporomycetidae</taxon>
        <taxon>Gloniales</taxon>
        <taxon>Gloniaceae</taxon>
        <taxon>Glonium</taxon>
    </lineage>
</organism>
<evidence type="ECO:0000313" key="2">
    <source>
        <dbReference type="EMBL" id="OCL06147.1"/>
    </source>
</evidence>
<dbReference type="Gene3D" id="3.40.50.1110">
    <property type="entry name" value="SGNH hydrolase"/>
    <property type="match status" value="1"/>
</dbReference>
<proteinExistence type="predicted"/>
<reference evidence="2 3" key="1">
    <citation type="journal article" date="2016" name="Nat. Commun.">
        <title>Ectomycorrhizal ecology is imprinted in the genome of the dominant symbiotic fungus Cenococcum geophilum.</title>
        <authorList>
            <consortium name="DOE Joint Genome Institute"/>
            <person name="Peter M."/>
            <person name="Kohler A."/>
            <person name="Ohm R.A."/>
            <person name="Kuo A."/>
            <person name="Krutzmann J."/>
            <person name="Morin E."/>
            <person name="Arend M."/>
            <person name="Barry K.W."/>
            <person name="Binder M."/>
            <person name="Choi C."/>
            <person name="Clum A."/>
            <person name="Copeland A."/>
            <person name="Grisel N."/>
            <person name="Haridas S."/>
            <person name="Kipfer T."/>
            <person name="LaButti K."/>
            <person name="Lindquist E."/>
            <person name="Lipzen A."/>
            <person name="Maire R."/>
            <person name="Meier B."/>
            <person name="Mihaltcheva S."/>
            <person name="Molinier V."/>
            <person name="Murat C."/>
            <person name="Poggeler S."/>
            <person name="Quandt C.A."/>
            <person name="Sperisen C."/>
            <person name="Tritt A."/>
            <person name="Tisserant E."/>
            <person name="Crous P.W."/>
            <person name="Henrissat B."/>
            <person name="Nehls U."/>
            <person name="Egli S."/>
            <person name="Spatafora J.W."/>
            <person name="Grigoriev I.V."/>
            <person name="Martin F.M."/>
        </authorList>
    </citation>
    <scope>NUCLEOTIDE SEQUENCE [LARGE SCALE GENOMIC DNA]</scope>
    <source>
        <strain evidence="2 3">CBS 207.34</strain>
    </source>
</reference>
<dbReference type="AlphaFoldDB" id="A0A8E2EWD4"/>
<gene>
    <name evidence="2" type="ORF">AOQ84DRAFT_399180</name>
</gene>
<evidence type="ECO:0000256" key="1">
    <source>
        <dbReference type="SAM" id="Phobius"/>
    </source>
</evidence>
<keyword evidence="3" id="KW-1185">Reference proteome</keyword>
<feature type="transmembrane region" description="Helical" evidence="1">
    <location>
        <begin position="7"/>
        <end position="25"/>
    </location>
</feature>
<sequence>MRFLTRVHVLSALGICSILYFGWILPSLHITTRINKVWSGSSHQLVVFGDDWSDIGEYRISPPDEASAPIRDADQGGLWTEVLCKELVCDYIDNFARSALPSKDGGISGALVDNDVYMNATSHNKTDTKPLADFKMQVQQWINFEKQKRLMPGRQGKDEWTVFTVMFGVWDLWQYAALEKARAVYAIEGSIEELFHQLNTIAENSDGPIRVVLPLLFDVTFLPRFQMRKGSSAWQFAQNQHQAVFLLTYWNTALSRAASSWTAGDLFLPDINSVLVNEVRAKQLYAMGITDASGAGKQVPLFDEVETPCLAPVSESESTQDKEENTVTKCNKPTRHLFWDDMHLGGTAHGLIGREAAGLVNGNKTVNEYAREQKMSKAAINGNRHNMDSLNFRLHFPPE</sequence>
<accession>A0A8E2EWD4</accession>
<dbReference type="Proteomes" id="UP000250140">
    <property type="component" value="Unassembled WGS sequence"/>
</dbReference>
<evidence type="ECO:0000313" key="3">
    <source>
        <dbReference type="Proteomes" id="UP000250140"/>
    </source>
</evidence>
<dbReference type="EMBL" id="KV750121">
    <property type="protein sequence ID" value="OCL06147.1"/>
    <property type="molecule type" value="Genomic_DNA"/>
</dbReference>
<name>A0A8E2EWD4_9PEZI</name>